<keyword evidence="2" id="KW-1133">Transmembrane helix</keyword>
<proteinExistence type="predicted"/>
<dbReference type="RefSeq" id="WP_189586313.1">
    <property type="nucleotide sequence ID" value="NZ_BMYF01000030.1"/>
</dbReference>
<keyword evidence="2" id="KW-0812">Transmembrane</keyword>
<dbReference type="Proteomes" id="UP000642809">
    <property type="component" value="Unassembled WGS sequence"/>
</dbReference>
<dbReference type="EMBL" id="BMYF01000030">
    <property type="protein sequence ID" value="GHB52310.1"/>
    <property type="molecule type" value="Genomic_DNA"/>
</dbReference>
<evidence type="ECO:0000313" key="4">
    <source>
        <dbReference type="Proteomes" id="UP000642809"/>
    </source>
</evidence>
<feature type="transmembrane region" description="Helical" evidence="2">
    <location>
        <begin position="6"/>
        <end position="28"/>
    </location>
</feature>
<accession>A0A8J3D4S5</accession>
<keyword evidence="4" id="KW-1185">Reference proteome</keyword>
<evidence type="ECO:0000313" key="3">
    <source>
        <dbReference type="EMBL" id="GHB52310.1"/>
    </source>
</evidence>
<comment type="caution">
    <text evidence="3">The sequence shown here is derived from an EMBL/GenBank/DDBJ whole genome shotgun (WGS) entry which is preliminary data.</text>
</comment>
<sequence>MKTSTRIIIIYFAAFFLILGGSLFYNAYKIKQLPPKAMEDLNIRFKFEFNETVGVEVDGDVSIPDTTDNMFVSPDGDVSMPSVSSKPTKNPDSSEN</sequence>
<feature type="compositionally biased region" description="Polar residues" evidence="1">
    <location>
        <begin position="81"/>
        <end position="96"/>
    </location>
</feature>
<keyword evidence="2" id="KW-0472">Membrane</keyword>
<organism evidence="3 4">
    <name type="scientific">Mongoliitalea lutea</name>
    <dbReference type="NCBI Taxonomy" id="849756"/>
    <lineage>
        <taxon>Bacteria</taxon>
        <taxon>Pseudomonadati</taxon>
        <taxon>Bacteroidota</taxon>
        <taxon>Cytophagia</taxon>
        <taxon>Cytophagales</taxon>
        <taxon>Cyclobacteriaceae</taxon>
        <taxon>Mongoliitalea</taxon>
    </lineage>
</organism>
<reference evidence="3" key="2">
    <citation type="submission" date="2020-09" db="EMBL/GenBank/DDBJ databases">
        <authorList>
            <person name="Sun Q."/>
            <person name="Kim S."/>
        </authorList>
    </citation>
    <scope>NUCLEOTIDE SEQUENCE</scope>
    <source>
        <strain evidence="3">KCTC 23224</strain>
    </source>
</reference>
<reference evidence="3" key="1">
    <citation type="journal article" date="2014" name="Int. J. Syst. Evol. Microbiol.">
        <title>Complete genome sequence of Corynebacterium casei LMG S-19264T (=DSM 44701T), isolated from a smear-ripened cheese.</title>
        <authorList>
            <consortium name="US DOE Joint Genome Institute (JGI-PGF)"/>
            <person name="Walter F."/>
            <person name="Albersmeier A."/>
            <person name="Kalinowski J."/>
            <person name="Ruckert C."/>
        </authorList>
    </citation>
    <scope>NUCLEOTIDE SEQUENCE</scope>
    <source>
        <strain evidence="3">KCTC 23224</strain>
    </source>
</reference>
<evidence type="ECO:0000256" key="1">
    <source>
        <dbReference type="SAM" id="MobiDB-lite"/>
    </source>
</evidence>
<dbReference type="AlphaFoldDB" id="A0A8J3D4S5"/>
<evidence type="ECO:0000256" key="2">
    <source>
        <dbReference type="SAM" id="Phobius"/>
    </source>
</evidence>
<protein>
    <submittedName>
        <fullName evidence="3">Uncharacterized protein</fullName>
    </submittedName>
</protein>
<gene>
    <name evidence="3" type="ORF">GCM10008106_36240</name>
</gene>
<name>A0A8J3D4S5_9BACT</name>
<feature type="region of interest" description="Disordered" evidence="1">
    <location>
        <begin position="66"/>
        <end position="96"/>
    </location>
</feature>